<dbReference type="AlphaFoldDB" id="A0AA89C9G0"/>
<protein>
    <submittedName>
        <fullName evidence="1">Uncharacterized protein</fullName>
    </submittedName>
</protein>
<name>A0AA89C9G0_PINIB</name>
<dbReference type="EMBL" id="VSWD01000004">
    <property type="protein sequence ID" value="KAK3105325.1"/>
    <property type="molecule type" value="Genomic_DNA"/>
</dbReference>
<dbReference type="Proteomes" id="UP001186944">
    <property type="component" value="Unassembled WGS sequence"/>
</dbReference>
<keyword evidence="2" id="KW-1185">Reference proteome</keyword>
<reference evidence="1" key="1">
    <citation type="submission" date="2019-08" db="EMBL/GenBank/DDBJ databases">
        <title>The improved chromosome-level genome for the pearl oyster Pinctada fucata martensii using PacBio sequencing and Hi-C.</title>
        <authorList>
            <person name="Zheng Z."/>
        </authorList>
    </citation>
    <scope>NUCLEOTIDE SEQUENCE</scope>
    <source>
        <strain evidence="1">ZZ-2019</strain>
        <tissue evidence="1">Adductor muscle</tissue>
    </source>
</reference>
<proteinExistence type="predicted"/>
<evidence type="ECO:0000313" key="1">
    <source>
        <dbReference type="EMBL" id="KAK3105325.1"/>
    </source>
</evidence>
<sequence>MRCHTQQRIVVATRYFRCKQSLTFLSCHTIPSLFDSAAGSSMATQNLGIDMITKKPRTARDPYTTLTDIQIKNLKKEPGAHFFTKKTKPYPDQGWYLDRYATTTNEHLIRGRSRTMPYCWIDTQWQRDPPTLHNTCRLGASERWGPDKVGNRSMQHFNKPEDSKRFLNIEVYRRQPTNLPGQINMAHGRPAEGYYALKYPNSTTWFGSSVPLNRTQILQDINPKTTEEYETIRKFQEQKVRERKDQYPHYSEYTDKFAARTKVEPIMTT</sequence>
<evidence type="ECO:0000313" key="2">
    <source>
        <dbReference type="Proteomes" id="UP001186944"/>
    </source>
</evidence>
<comment type="caution">
    <text evidence="1">The sequence shown here is derived from an EMBL/GenBank/DDBJ whole genome shotgun (WGS) entry which is preliminary data.</text>
</comment>
<organism evidence="1 2">
    <name type="scientific">Pinctada imbricata</name>
    <name type="common">Atlantic pearl-oyster</name>
    <name type="synonym">Pinctada martensii</name>
    <dbReference type="NCBI Taxonomy" id="66713"/>
    <lineage>
        <taxon>Eukaryota</taxon>
        <taxon>Metazoa</taxon>
        <taxon>Spiralia</taxon>
        <taxon>Lophotrochozoa</taxon>
        <taxon>Mollusca</taxon>
        <taxon>Bivalvia</taxon>
        <taxon>Autobranchia</taxon>
        <taxon>Pteriomorphia</taxon>
        <taxon>Pterioida</taxon>
        <taxon>Pterioidea</taxon>
        <taxon>Pteriidae</taxon>
        <taxon>Pinctada</taxon>
    </lineage>
</organism>
<gene>
    <name evidence="1" type="ORF">FSP39_022664</name>
</gene>
<accession>A0AA89C9G0</accession>